<dbReference type="EC" id="2.3.1.51" evidence="7"/>
<evidence type="ECO:0000256" key="7">
    <source>
        <dbReference type="RuleBase" id="RU361267"/>
    </source>
</evidence>
<keyword evidence="3 7" id="KW-0444">Lipid biosynthesis</keyword>
<keyword evidence="5 7" id="KW-0443">Lipid metabolism</keyword>
<dbReference type="GO" id="GO:0016020">
    <property type="term" value="C:membrane"/>
    <property type="evidence" value="ECO:0007669"/>
    <property type="project" value="InterPro"/>
</dbReference>
<dbReference type="SMART" id="SM00563">
    <property type="entry name" value="PlsC"/>
    <property type="match status" value="1"/>
</dbReference>
<dbReference type="CDD" id="cd07989">
    <property type="entry name" value="LPLAT_AGPAT-like"/>
    <property type="match status" value="1"/>
</dbReference>
<keyword evidence="11" id="KW-1185">Reference proteome</keyword>
<comment type="similarity">
    <text evidence="2 7">Belongs to the 1-acyl-sn-glycerol-3-phosphate acyltransferase family.</text>
</comment>
<dbReference type="AlphaFoldDB" id="A0A2Z4U7U5"/>
<evidence type="ECO:0000256" key="8">
    <source>
        <dbReference type="SAM" id="Phobius"/>
    </source>
</evidence>
<evidence type="ECO:0000256" key="5">
    <source>
        <dbReference type="ARBA" id="ARBA00023098"/>
    </source>
</evidence>
<dbReference type="SUPFAM" id="SSF69593">
    <property type="entry name" value="Glycerol-3-phosphate (1)-acyltransferase"/>
    <property type="match status" value="1"/>
</dbReference>
<evidence type="ECO:0000313" key="10">
    <source>
        <dbReference type="EMBL" id="AWY97117.1"/>
    </source>
</evidence>
<reference evidence="11" key="1">
    <citation type="submission" date="2018-06" db="EMBL/GenBank/DDBJ databases">
        <title>Description of Blautia argi sp. nov., a new anaerobic isolated from dog feces.</title>
        <authorList>
            <person name="Chang Y.-H."/>
            <person name="Paek J."/>
            <person name="Shin Y."/>
        </authorList>
    </citation>
    <scope>NUCLEOTIDE SEQUENCE [LARGE SCALE GENOMIC DNA]</scope>
    <source>
        <strain evidence="11">KCTC 15426</strain>
    </source>
</reference>
<dbReference type="PANTHER" id="PTHR10434">
    <property type="entry name" value="1-ACYL-SN-GLYCEROL-3-PHOSPHATE ACYLTRANSFERASE"/>
    <property type="match status" value="1"/>
</dbReference>
<comment type="catalytic activity">
    <reaction evidence="7">
        <text>a 1-acyl-sn-glycero-3-phosphate + an acyl-CoA = a 1,2-diacyl-sn-glycero-3-phosphate + CoA</text>
        <dbReference type="Rhea" id="RHEA:19709"/>
        <dbReference type="ChEBI" id="CHEBI:57287"/>
        <dbReference type="ChEBI" id="CHEBI:57970"/>
        <dbReference type="ChEBI" id="CHEBI:58342"/>
        <dbReference type="ChEBI" id="CHEBI:58608"/>
        <dbReference type="EC" id="2.3.1.51"/>
    </reaction>
</comment>
<keyword evidence="7" id="KW-0594">Phospholipid biosynthesis</keyword>
<dbReference type="GO" id="GO:0006654">
    <property type="term" value="P:phosphatidic acid biosynthetic process"/>
    <property type="evidence" value="ECO:0007669"/>
    <property type="project" value="TreeGrafter"/>
</dbReference>
<evidence type="ECO:0000313" key="11">
    <source>
        <dbReference type="Proteomes" id="UP000250003"/>
    </source>
</evidence>
<dbReference type="OrthoDB" id="9803035at2"/>
<keyword evidence="8" id="KW-0812">Transmembrane</keyword>
<dbReference type="NCBIfam" id="TIGR00530">
    <property type="entry name" value="AGP_acyltrn"/>
    <property type="match status" value="1"/>
</dbReference>
<evidence type="ECO:0000256" key="2">
    <source>
        <dbReference type="ARBA" id="ARBA00008655"/>
    </source>
</evidence>
<dbReference type="RefSeq" id="WP_111917965.1">
    <property type="nucleotide sequence ID" value="NZ_CAUWHR010000003.1"/>
</dbReference>
<evidence type="ECO:0000256" key="6">
    <source>
        <dbReference type="ARBA" id="ARBA00023315"/>
    </source>
</evidence>
<keyword evidence="6 7" id="KW-0012">Acyltransferase</keyword>
<evidence type="ECO:0000256" key="4">
    <source>
        <dbReference type="ARBA" id="ARBA00022679"/>
    </source>
</evidence>
<feature type="domain" description="Phospholipid/glycerol acyltransferase" evidence="9">
    <location>
        <begin position="73"/>
        <end position="190"/>
    </location>
</feature>
<dbReference type="Proteomes" id="UP000250003">
    <property type="component" value="Chromosome"/>
</dbReference>
<accession>A0A2Z4U7U5</accession>
<protein>
    <recommendedName>
        <fullName evidence="7">1-acyl-sn-glycerol-3-phosphate acyltransferase</fullName>
        <ecNumber evidence="7">2.3.1.51</ecNumber>
    </recommendedName>
</protein>
<sequence>MLRFIMVCICVIGYLILSIPILLVEWVIGKFNKRAKDISSLRIIQATFRFILKVTGAEITVIGHENVPKDQAVLYIGNHRSFFDILLTYVLCPDLTGYVAKKEMEPIPLLSIWMRYLHCLFLDRKDIKAGMKTILTAIEKVKSGISICIFPEGTRNKGNDELELLPFHDGSFKIATKTGCPIVPIAINNSAEIFEAHFPKIKPCKVVVEYCKPIYPEQLDREDKKHLGAYTQKIILETLKKNRHLTK</sequence>
<dbReference type="InterPro" id="IPR004552">
    <property type="entry name" value="AGP_acyltrans"/>
</dbReference>
<keyword evidence="4 7" id="KW-0808">Transferase</keyword>
<keyword evidence="8" id="KW-1133">Transmembrane helix</keyword>
<dbReference type="PANTHER" id="PTHR10434:SF64">
    <property type="entry name" value="1-ACYL-SN-GLYCEROL-3-PHOSPHATE ACYLTRANSFERASE-RELATED"/>
    <property type="match status" value="1"/>
</dbReference>
<dbReference type="InterPro" id="IPR002123">
    <property type="entry name" value="Plipid/glycerol_acylTrfase"/>
</dbReference>
<organism evidence="10 11">
    <name type="scientific">Blautia argi</name>
    <dbReference type="NCBI Taxonomy" id="1912897"/>
    <lineage>
        <taxon>Bacteria</taxon>
        <taxon>Bacillati</taxon>
        <taxon>Bacillota</taxon>
        <taxon>Clostridia</taxon>
        <taxon>Lachnospirales</taxon>
        <taxon>Lachnospiraceae</taxon>
        <taxon>Blautia</taxon>
    </lineage>
</organism>
<keyword evidence="7" id="KW-1208">Phospholipid metabolism</keyword>
<dbReference type="Pfam" id="PF01553">
    <property type="entry name" value="Acyltransferase"/>
    <property type="match status" value="1"/>
</dbReference>
<dbReference type="GO" id="GO:0003841">
    <property type="term" value="F:1-acylglycerol-3-phosphate O-acyltransferase activity"/>
    <property type="evidence" value="ECO:0007669"/>
    <property type="project" value="UniProtKB-UniRule"/>
</dbReference>
<feature type="transmembrane region" description="Helical" evidence="8">
    <location>
        <begin position="6"/>
        <end position="28"/>
    </location>
</feature>
<comment type="domain">
    <text evidence="7">The HXXXXD motif is essential for acyltransferase activity and may constitute the binding site for the phosphate moiety of the glycerol-3-phosphate.</text>
</comment>
<gene>
    <name evidence="10" type="ORF">DQQ01_01955</name>
</gene>
<evidence type="ECO:0000259" key="9">
    <source>
        <dbReference type="SMART" id="SM00563"/>
    </source>
</evidence>
<dbReference type="EMBL" id="CP030280">
    <property type="protein sequence ID" value="AWY97117.1"/>
    <property type="molecule type" value="Genomic_DNA"/>
</dbReference>
<evidence type="ECO:0000256" key="1">
    <source>
        <dbReference type="ARBA" id="ARBA00005189"/>
    </source>
</evidence>
<comment type="pathway">
    <text evidence="1">Lipid metabolism.</text>
</comment>
<keyword evidence="8" id="KW-0472">Membrane</keyword>
<name>A0A2Z4U7U5_9FIRM</name>
<evidence type="ECO:0000256" key="3">
    <source>
        <dbReference type="ARBA" id="ARBA00022516"/>
    </source>
</evidence>
<dbReference type="KEGG" id="blau:DQQ01_01955"/>
<proteinExistence type="inferred from homology"/>